<sequence>MGMGKEKNTYVRYGITGQEEVNPNVRYQLEGGPGMSKEVALESCAAKVAAKVLDRHTDRRNKFHLVLFLTKNDLDACRVALEDKGVAAKDIIINTADTRSKGGREHRDQLSVDISVRVITF</sequence>
<protein>
    <submittedName>
        <fullName evidence="1">Uncharacterized protein</fullName>
    </submittedName>
</protein>
<gene>
    <name evidence="1" type="ORF">TrRE_jg646</name>
</gene>
<organism evidence="1 2">
    <name type="scientific">Triparma retinervis</name>
    <dbReference type="NCBI Taxonomy" id="2557542"/>
    <lineage>
        <taxon>Eukaryota</taxon>
        <taxon>Sar</taxon>
        <taxon>Stramenopiles</taxon>
        <taxon>Ochrophyta</taxon>
        <taxon>Bolidophyceae</taxon>
        <taxon>Parmales</taxon>
        <taxon>Triparmaceae</taxon>
        <taxon>Triparma</taxon>
    </lineage>
</organism>
<dbReference type="AlphaFoldDB" id="A0A9W6ZUT6"/>
<comment type="caution">
    <text evidence="1">The sequence shown here is derived from an EMBL/GenBank/DDBJ whole genome shotgun (WGS) entry which is preliminary data.</text>
</comment>
<evidence type="ECO:0000313" key="1">
    <source>
        <dbReference type="EMBL" id="GMH58421.1"/>
    </source>
</evidence>
<accession>A0A9W6ZUT6</accession>
<dbReference type="Proteomes" id="UP001165082">
    <property type="component" value="Unassembled WGS sequence"/>
</dbReference>
<keyword evidence="2" id="KW-1185">Reference proteome</keyword>
<reference evidence="1" key="1">
    <citation type="submission" date="2022-07" db="EMBL/GenBank/DDBJ databases">
        <title>Genome analysis of Parmales, a sister group of diatoms, reveals the evolutionary specialization of diatoms from phago-mixotrophs to photoautotrophs.</title>
        <authorList>
            <person name="Ban H."/>
            <person name="Sato S."/>
            <person name="Yoshikawa S."/>
            <person name="Kazumasa Y."/>
            <person name="Nakamura Y."/>
            <person name="Ichinomiya M."/>
            <person name="Saitoh K."/>
            <person name="Sato N."/>
            <person name="Blanc-Mathieu R."/>
            <person name="Endo H."/>
            <person name="Kuwata A."/>
            <person name="Ogata H."/>
        </authorList>
    </citation>
    <scope>NUCLEOTIDE SEQUENCE</scope>
</reference>
<evidence type="ECO:0000313" key="2">
    <source>
        <dbReference type="Proteomes" id="UP001165082"/>
    </source>
</evidence>
<proteinExistence type="predicted"/>
<name>A0A9W6ZUT6_9STRA</name>
<dbReference type="EMBL" id="BRXZ01004995">
    <property type="protein sequence ID" value="GMH58421.1"/>
    <property type="molecule type" value="Genomic_DNA"/>
</dbReference>